<accession>A0A2P6TPL7</accession>
<feature type="compositionally biased region" description="Low complexity" evidence="4">
    <location>
        <begin position="402"/>
        <end position="421"/>
    </location>
</feature>
<protein>
    <submittedName>
        <fullName evidence="5">WD40 subgroup</fullName>
    </submittedName>
</protein>
<reference evidence="5 6" key="1">
    <citation type="journal article" date="2018" name="Plant J.">
        <title>Genome sequences of Chlorella sorokiniana UTEX 1602 and Micractinium conductrix SAG 241.80: implications to maltose excretion by a green alga.</title>
        <authorList>
            <person name="Arriola M.B."/>
            <person name="Velmurugan N."/>
            <person name="Zhang Y."/>
            <person name="Plunkett M.H."/>
            <person name="Hondzo H."/>
            <person name="Barney B.M."/>
        </authorList>
    </citation>
    <scope>NUCLEOTIDE SEQUENCE [LARGE SCALE GENOMIC DNA]</scope>
    <source>
        <strain evidence="6">UTEX 1602</strain>
    </source>
</reference>
<dbReference type="InterPro" id="IPR051179">
    <property type="entry name" value="WD_repeat_multifunction"/>
</dbReference>
<comment type="caution">
    <text evidence="5">The sequence shown here is derived from an EMBL/GenBank/DDBJ whole genome shotgun (WGS) entry which is preliminary data.</text>
</comment>
<evidence type="ECO:0000313" key="6">
    <source>
        <dbReference type="Proteomes" id="UP000239899"/>
    </source>
</evidence>
<dbReference type="InterPro" id="IPR015943">
    <property type="entry name" value="WD40/YVTN_repeat-like_dom_sf"/>
</dbReference>
<feature type="repeat" description="WD" evidence="3">
    <location>
        <begin position="295"/>
        <end position="337"/>
    </location>
</feature>
<keyword evidence="6" id="KW-1185">Reference proteome</keyword>
<keyword evidence="2" id="KW-0677">Repeat</keyword>
<sequence length="421" mass="44889">MAEHGPPDLADPVHGVPRLNELWNVELDEAPVALALSPKQQLLAVATVDDSIQLLDVASGKVAHTLTGHSGGTNRLAFLSGNSLVSVGEDGTARLWNVARAACLHEMPVDAEGADRAGQRGHCVNHLTIAPGAKSFACAAGRLVTIFTLGSTAQQPPSKRVLGPLESTVESLRFDRRGNLLATYNNGVSYWDFTRSQDEQELPLPAPGAMLCGDVTPSGDYIVAGCHDATVHIYHFKQKSKGGVEMEEMSCGGYESKVTCVDFNPQGDRMASSGGDKCTVWNFSGAPTGTMPVLTVGHLGNVTCQSWQPDMDGYLATGARDGRLQIHDVDDAAPMRPDMPFICQPGAIGVTEDDEVTALVFARDGLLYSGHISGAVRKWELPLASSEEEEEEQAPTGVPLPEQAQQQQEEQQPDQQQQGAA</sequence>
<dbReference type="STRING" id="3076.A0A2P6TPL7"/>
<feature type="repeat" description="WD" evidence="3">
    <location>
        <begin position="66"/>
        <end position="106"/>
    </location>
</feature>
<evidence type="ECO:0000256" key="2">
    <source>
        <dbReference type="ARBA" id="ARBA00022737"/>
    </source>
</evidence>
<feature type="region of interest" description="Disordered" evidence="4">
    <location>
        <begin position="383"/>
        <end position="421"/>
    </location>
</feature>
<dbReference type="Pfam" id="PF00400">
    <property type="entry name" value="WD40"/>
    <property type="match status" value="4"/>
</dbReference>
<dbReference type="EMBL" id="LHPG02000009">
    <property type="protein sequence ID" value="PRW55973.1"/>
    <property type="molecule type" value="Genomic_DNA"/>
</dbReference>
<dbReference type="SUPFAM" id="SSF50978">
    <property type="entry name" value="WD40 repeat-like"/>
    <property type="match status" value="1"/>
</dbReference>
<dbReference type="InterPro" id="IPR036322">
    <property type="entry name" value="WD40_repeat_dom_sf"/>
</dbReference>
<dbReference type="AlphaFoldDB" id="A0A2P6TPL7"/>
<dbReference type="OrthoDB" id="340259at2759"/>
<dbReference type="InterPro" id="IPR019775">
    <property type="entry name" value="WD40_repeat_CS"/>
</dbReference>
<evidence type="ECO:0000256" key="1">
    <source>
        <dbReference type="ARBA" id="ARBA00022574"/>
    </source>
</evidence>
<proteinExistence type="predicted"/>
<gene>
    <name evidence="5" type="ORF">C2E21_4961</name>
</gene>
<evidence type="ECO:0000256" key="3">
    <source>
        <dbReference type="PROSITE-ProRule" id="PRU00221"/>
    </source>
</evidence>
<name>A0A2P6TPL7_CHLSO</name>
<dbReference type="SMART" id="SM00320">
    <property type="entry name" value="WD40"/>
    <property type="match status" value="7"/>
</dbReference>
<dbReference type="PANTHER" id="PTHR19857">
    <property type="entry name" value="MITOCHONDRIAL DIVISION PROTEIN 1-RELATED"/>
    <property type="match status" value="1"/>
</dbReference>
<dbReference type="PROSITE" id="PS00678">
    <property type="entry name" value="WD_REPEATS_1"/>
    <property type="match status" value="1"/>
</dbReference>
<evidence type="ECO:0000256" key="4">
    <source>
        <dbReference type="SAM" id="MobiDB-lite"/>
    </source>
</evidence>
<dbReference type="PROSITE" id="PS50082">
    <property type="entry name" value="WD_REPEATS_2"/>
    <property type="match status" value="2"/>
</dbReference>
<dbReference type="Proteomes" id="UP000239899">
    <property type="component" value="Unassembled WGS sequence"/>
</dbReference>
<keyword evidence="1 3" id="KW-0853">WD repeat</keyword>
<dbReference type="PANTHER" id="PTHR19857:SF8">
    <property type="entry name" value="ANGIO-ASSOCIATED MIGRATORY CELL PROTEIN"/>
    <property type="match status" value="1"/>
</dbReference>
<dbReference type="InterPro" id="IPR001680">
    <property type="entry name" value="WD40_rpt"/>
</dbReference>
<dbReference type="Gene3D" id="2.130.10.10">
    <property type="entry name" value="YVTN repeat-like/Quinoprotein amine dehydrogenase"/>
    <property type="match status" value="2"/>
</dbReference>
<evidence type="ECO:0000313" key="5">
    <source>
        <dbReference type="EMBL" id="PRW55973.1"/>
    </source>
</evidence>
<organism evidence="5 6">
    <name type="scientific">Chlorella sorokiniana</name>
    <name type="common">Freshwater green alga</name>
    <dbReference type="NCBI Taxonomy" id="3076"/>
    <lineage>
        <taxon>Eukaryota</taxon>
        <taxon>Viridiplantae</taxon>
        <taxon>Chlorophyta</taxon>
        <taxon>core chlorophytes</taxon>
        <taxon>Trebouxiophyceae</taxon>
        <taxon>Chlorellales</taxon>
        <taxon>Chlorellaceae</taxon>
        <taxon>Chlorella clade</taxon>
        <taxon>Chlorella</taxon>
    </lineage>
</organism>